<reference evidence="1 2" key="1">
    <citation type="journal article" date="2018" name="Genome Announc.">
        <title>Draft Genome Sequence of Lactobacillus paracasei DUP 13076, Which Exhibits Potent Antipathogenic Effects against Salmonella enterica Serovars Enteritidis, Typhimurium, and Heidelberg.</title>
        <authorList>
            <person name="Muyyarikkandy M.S."/>
            <person name="Alqahtani F.H."/>
            <person name="Mandoiu I."/>
            <person name="Amalaradjou M.A."/>
        </authorList>
    </citation>
    <scope>NUCLEOTIDE SEQUENCE [LARGE SCALE GENOMIC DNA]</scope>
    <source>
        <strain evidence="1 2">DUP 13076</strain>
    </source>
</reference>
<gene>
    <name evidence="1" type="ORF">C0Q90_16305</name>
</gene>
<protein>
    <submittedName>
        <fullName evidence="1">DUF771 domain-containing protein</fullName>
    </submittedName>
</protein>
<dbReference type="EMBL" id="PKQJ01000101">
    <property type="protein sequence ID" value="PLC44826.1"/>
    <property type="molecule type" value="Genomic_DNA"/>
</dbReference>
<dbReference type="AlphaFoldDB" id="A0AB36X785"/>
<comment type="caution">
    <text evidence="1">The sequence shown here is derived from an EMBL/GenBank/DDBJ whole genome shotgun (WGS) entry which is preliminary data.</text>
</comment>
<evidence type="ECO:0000313" key="2">
    <source>
        <dbReference type="Proteomes" id="UP000234512"/>
    </source>
</evidence>
<sequence>RYRMVMYAGDGVKYCTFEPVKCSEFIRNYFPEIAKGIGE</sequence>
<name>A0AB36X785_LACPA</name>
<accession>A0AB36X785</accession>
<organism evidence="1 2">
    <name type="scientific">Lacticaseibacillus paracasei</name>
    <name type="common">Lactobacillus paracasei</name>
    <dbReference type="NCBI Taxonomy" id="1597"/>
    <lineage>
        <taxon>Bacteria</taxon>
        <taxon>Bacillati</taxon>
        <taxon>Bacillota</taxon>
        <taxon>Bacilli</taxon>
        <taxon>Lactobacillales</taxon>
        <taxon>Lactobacillaceae</taxon>
        <taxon>Lacticaseibacillus</taxon>
    </lineage>
</organism>
<dbReference type="Proteomes" id="UP000234512">
    <property type="component" value="Unassembled WGS sequence"/>
</dbReference>
<proteinExistence type="predicted"/>
<evidence type="ECO:0000313" key="1">
    <source>
        <dbReference type="EMBL" id="PLC44826.1"/>
    </source>
</evidence>
<feature type="non-terminal residue" evidence="1">
    <location>
        <position position="1"/>
    </location>
</feature>